<feature type="transmembrane region" description="Helical" evidence="7">
    <location>
        <begin position="189"/>
        <end position="211"/>
    </location>
</feature>
<proteinExistence type="predicted"/>
<dbReference type="InterPro" id="IPR036259">
    <property type="entry name" value="MFS_trans_sf"/>
</dbReference>
<evidence type="ECO:0000313" key="8">
    <source>
        <dbReference type="EMBL" id="VFS19243.1"/>
    </source>
</evidence>
<dbReference type="InterPro" id="IPR011701">
    <property type="entry name" value="MFS"/>
</dbReference>
<feature type="transmembrane region" description="Helical" evidence="7">
    <location>
        <begin position="39"/>
        <end position="58"/>
    </location>
</feature>
<keyword evidence="5 7" id="KW-1133">Transmembrane helix</keyword>
<evidence type="ECO:0000256" key="5">
    <source>
        <dbReference type="ARBA" id="ARBA00022989"/>
    </source>
</evidence>
<name>A0A484X8T7_ECOLX</name>
<evidence type="ECO:0000256" key="6">
    <source>
        <dbReference type="ARBA" id="ARBA00023136"/>
    </source>
</evidence>
<keyword evidence="3" id="KW-1003">Cell membrane</keyword>
<protein>
    <submittedName>
        <fullName evidence="8">Multidrug resistance protein B</fullName>
    </submittedName>
</protein>
<dbReference type="Gene3D" id="1.20.1250.20">
    <property type="entry name" value="MFS general substrate transporter like domains"/>
    <property type="match status" value="1"/>
</dbReference>
<dbReference type="GO" id="GO:0016020">
    <property type="term" value="C:membrane"/>
    <property type="evidence" value="ECO:0007669"/>
    <property type="project" value="UniProtKB-SubCell"/>
</dbReference>
<keyword evidence="2" id="KW-0813">Transport</keyword>
<evidence type="ECO:0000256" key="2">
    <source>
        <dbReference type="ARBA" id="ARBA00022448"/>
    </source>
</evidence>
<reference evidence="8 9" key="1">
    <citation type="submission" date="2019-03" db="EMBL/GenBank/DDBJ databases">
        <authorList>
            <consortium name="Pathogen Informatics"/>
        </authorList>
    </citation>
    <scope>NUCLEOTIDE SEQUENCE [LARGE SCALE GENOMIC DNA]</scope>
    <source>
        <strain evidence="8 9">NCTC9001</strain>
    </source>
</reference>
<dbReference type="Pfam" id="PF07690">
    <property type="entry name" value="MFS_1"/>
    <property type="match status" value="1"/>
</dbReference>
<gene>
    <name evidence="8" type="primary">emrB_2</name>
    <name evidence="8" type="ORF">NCTC9001_03227</name>
</gene>
<dbReference type="PANTHER" id="PTHR42718">
    <property type="entry name" value="MAJOR FACILITATOR SUPERFAMILY MULTIDRUG TRANSPORTER MFSC"/>
    <property type="match status" value="1"/>
</dbReference>
<dbReference type="EMBL" id="CAADIS010000004">
    <property type="protein sequence ID" value="VFS19243.1"/>
    <property type="molecule type" value="Genomic_DNA"/>
</dbReference>
<dbReference type="SUPFAM" id="SSF103473">
    <property type="entry name" value="MFS general substrate transporter"/>
    <property type="match status" value="1"/>
</dbReference>
<feature type="transmembrane region" description="Helical" evidence="7">
    <location>
        <begin position="12"/>
        <end position="32"/>
    </location>
</feature>
<evidence type="ECO:0000256" key="3">
    <source>
        <dbReference type="ARBA" id="ARBA00022475"/>
    </source>
</evidence>
<organism evidence="8 9">
    <name type="scientific">Escherichia coli</name>
    <dbReference type="NCBI Taxonomy" id="562"/>
    <lineage>
        <taxon>Bacteria</taxon>
        <taxon>Pseudomonadati</taxon>
        <taxon>Pseudomonadota</taxon>
        <taxon>Gammaproteobacteria</taxon>
        <taxon>Enterobacterales</taxon>
        <taxon>Enterobacteriaceae</taxon>
        <taxon>Escherichia</taxon>
    </lineage>
</organism>
<dbReference type="Proteomes" id="UP000372890">
    <property type="component" value="Unassembled WGS sequence"/>
</dbReference>
<sequence>MGQVRGLNAEEIGFAVCTTGIFQLFSVPFYFWLSKKINLQWLLMAGLGGFVFSMYLFTPITHEWGWQELLFPQAIRGISQQFAMAPIVTLTLGGIPKERLKLASGVFNLTRNLGGASGIALCGSILNNRTNFHFSRMGEKMVSVPHTMNDFISRSALFFNRSGSDQTSEILASTKLLSQLMLREAQTMAFSDTFLLISGLLFIAFLLVPAMNKSS</sequence>
<dbReference type="PANTHER" id="PTHR42718:SF9">
    <property type="entry name" value="MAJOR FACILITATOR SUPERFAMILY MULTIDRUG TRANSPORTER MFSC"/>
    <property type="match status" value="1"/>
</dbReference>
<dbReference type="GO" id="GO:0022857">
    <property type="term" value="F:transmembrane transporter activity"/>
    <property type="evidence" value="ECO:0007669"/>
    <property type="project" value="InterPro"/>
</dbReference>
<comment type="subcellular location">
    <subcellularLocation>
        <location evidence="1">Membrane</location>
        <topology evidence="1">Multi-pass membrane protein</topology>
    </subcellularLocation>
</comment>
<dbReference type="AlphaFoldDB" id="A0A484X8T7"/>
<evidence type="ECO:0000313" key="9">
    <source>
        <dbReference type="Proteomes" id="UP000372890"/>
    </source>
</evidence>
<evidence type="ECO:0000256" key="1">
    <source>
        <dbReference type="ARBA" id="ARBA00004141"/>
    </source>
</evidence>
<keyword evidence="6 7" id="KW-0472">Membrane</keyword>
<evidence type="ECO:0000256" key="4">
    <source>
        <dbReference type="ARBA" id="ARBA00022692"/>
    </source>
</evidence>
<accession>A0A484X8T7</accession>
<evidence type="ECO:0000256" key="7">
    <source>
        <dbReference type="SAM" id="Phobius"/>
    </source>
</evidence>
<keyword evidence="4 7" id="KW-0812">Transmembrane</keyword>